<gene>
    <name evidence="2" type="ORF">B0T19DRAFT_445414</name>
</gene>
<dbReference type="EMBL" id="JAUEPO010000006">
    <property type="protein sequence ID" value="KAK3319610.1"/>
    <property type="molecule type" value="Genomic_DNA"/>
</dbReference>
<reference evidence="2" key="2">
    <citation type="submission" date="2023-06" db="EMBL/GenBank/DDBJ databases">
        <authorList>
            <consortium name="Lawrence Berkeley National Laboratory"/>
            <person name="Haridas S."/>
            <person name="Hensen N."/>
            <person name="Bonometti L."/>
            <person name="Westerberg I."/>
            <person name="Brannstrom I.O."/>
            <person name="Guillou S."/>
            <person name="Cros-Aarteil S."/>
            <person name="Calhoun S."/>
            <person name="Kuo A."/>
            <person name="Mondo S."/>
            <person name="Pangilinan J."/>
            <person name="Riley R."/>
            <person name="Labutti K."/>
            <person name="Andreopoulos B."/>
            <person name="Lipzen A."/>
            <person name="Chen C."/>
            <person name="Yanf M."/>
            <person name="Daum C."/>
            <person name="Ng V."/>
            <person name="Clum A."/>
            <person name="Steindorff A."/>
            <person name="Ohm R."/>
            <person name="Martin F."/>
            <person name="Silar P."/>
            <person name="Natvig D."/>
            <person name="Lalanne C."/>
            <person name="Gautier V."/>
            <person name="Ament-Velasquez S.L."/>
            <person name="Kruys A."/>
            <person name="Hutchinson M.I."/>
            <person name="Powell A.J."/>
            <person name="Barry K."/>
            <person name="Miller A.N."/>
            <person name="Grigoriev I.V."/>
            <person name="Debuchy R."/>
            <person name="Gladieux P."/>
            <person name="Thoren M.H."/>
            <person name="Johannesson H."/>
        </authorList>
    </citation>
    <scope>NUCLEOTIDE SEQUENCE</scope>
    <source>
        <strain evidence="2">SMH4131-1</strain>
    </source>
</reference>
<feature type="region of interest" description="Disordered" evidence="1">
    <location>
        <begin position="1"/>
        <end position="63"/>
    </location>
</feature>
<keyword evidence="3" id="KW-1185">Reference proteome</keyword>
<dbReference type="PANTHER" id="PTHR38703:SF1">
    <property type="entry name" value="ALLERGEN"/>
    <property type="match status" value="1"/>
</dbReference>
<dbReference type="PANTHER" id="PTHR38703">
    <property type="entry name" value="CHROMOSOME 8, WHOLE GENOME SHOTGUN SEQUENCE"/>
    <property type="match status" value="1"/>
</dbReference>
<reference evidence="2" key="1">
    <citation type="journal article" date="2023" name="Mol. Phylogenet. Evol.">
        <title>Genome-scale phylogeny and comparative genomics of the fungal order Sordariales.</title>
        <authorList>
            <person name="Hensen N."/>
            <person name="Bonometti L."/>
            <person name="Westerberg I."/>
            <person name="Brannstrom I.O."/>
            <person name="Guillou S."/>
            <person name="Cros-Aarteil S."/>
            <person name="Calhoun S."/>
            <person name="Haridas S."/>
            <person name="Kuo A."/>
            <person name="Mondo S."/>
            <person name="Pangilinan J."/>
            <person name="Riley R."/>
            <person name="LaButti K."/>
            <person name="Andreopoulos B."/>
            <person name="Lipzen A."/>
            <person name="Chen C."/>
            <person name="Yan M."/>
            <person name="Daum C."/>
            <person name="Ng V."/>
            <person name="Clum A."/>
            <person name="Steindorff A."/>
            <person name="Ohm R.A."/>
            <person name="Martin F."/>
            <person name="Silar P."/>
            <person name="Natvig D.O."/>
            <person name="Lalanne C."/>
            <person name="Gautier V."/>
            <person name="Ament-Velasquez S.L."/>
            <person name="Kruys A."/>
            <person name="Hutchinson M.I."/>
            <person name="Powell A.J."/>
            <person name="Barry K."/>
            <person name="Miller A.N."/>
            <person name="Grigoriev I.V."/>
            <person name="Debuchy R."/>
            <person name="Gladieux P."/>
            <person name="Hiltunen Thoren M."/>
            <person name="Johannesson H."/>
        </authorList>
    </citation>
    <scope>NUCLEOTIDE SEQUENCE</scope>
    <source>
        <strain evidence="2">SMH4131-1</strain>
    </source>
</reference>
<feature type="region of interest" description="Disordered" evidence="1">
    <location>
        <begin position="137"/>
        <end position="184"/>
    </location>
</feature>
<organism evidence="2 3">
    <name type="scientific">Cercophora scortea</name>
    <dbReference type="NCBI Taxonomy" id="314031"/>
    <lineage>
        <taxon>Eukaryota</taxon>
        <taxon>Fungi</taxon>
        <taxon>Dikarya</taxon>
        <taxon>Ascomycota</taxon>
        <taxon>Pezizomycotina</taxon>
        <taxon>Sordariomycetes</taxon>
        <taxon>Sordariomycetidae</taxon>
        <taxon>Sordariales</taxon>
        <taxon>Lasiosphaeriaceae</taxon>
        <taxon>Cercophora</taxon>
    </lineage>
</organism>
<name>A0AAE0M5D0_9PEZI</name>
<evidence type="ECO:0000256" key="1">
    <source>
        <dbReference type="SAM" id="MobiDB-lite"/>
    </source>
</evidence>
<proteinExistence type="predicted"/>
<dbReference type="Proteomes" id="UP001286456">
    <property type="component" value="Unassembled WGS sequence"/>
</dbReference>
<evidence type="ECO:0000313" key="3">
    <source>
        <dbReference type="Proteomes" id="UP001286456"/>
    </source>
</evidence>
<protein>
    <submittedName>
        <fullName evidence="2">Uncharacterized protein</fullName>
    </submittedName>
</protein>
<evidence type="ECO:0000313" key="2">
    <source>
        <dbReference type="EMBL" id="KAK3319610.1"/>
    </source>
</evidence>
<feature type="compositionally biased region" description="Basic and acidic residues" evidence="1">
    <location>
        <begin position="1"/>
        <end position="49"/>
    </location>
</feature>
<accession>A0AAE0M5D0</accession>
<comment type="caution">
    <text evidence="2">The sequence shown here is derived from an EMBL/GenBank/DDBJ whole genome shotgun (WGS) entry which is preliminary data.</text>
</comment>
<feature type="compositionally biased region" description="Basic and acidic residues" evidence="1">
    <location>
        <begin position="146"/>
        <end position="171"/>
    </location>
</feature>
<dbReference type="AlphaFoldDB" id="A0AAE0M5D0"/>
<sequence>MRSSRHNAERQKDAHASSKHELPHEDDHQQSRSQGKPRDESENIHRTVDSEQTTSIAAPITHETVNPHVHEIKEERITREIHTHDVYHRVQPVIDVEIKPTRHLVPDGKGRLVEVAEKDLPDCTGTNQEWYIAKRIAHGDQSASRDPPELARAKNEGEKKFTTAEGIERTETTVVHPPTLEAQG</sequence>